<feature type="chain" id="PRO_5045038213" description="BPP domain-containing protein" evidence="1">
    <location>
        <begin position="20"/>
        <end position="348"/>
    </location>
</feature>
<evidence type="ECO:0000313" key="3">
    <source>
        <dbReference type="EMBL" id="GAA0476618.1"/>
    </source>
</evidence>
<organism evidence="3 4">
    <name type="scientific">Parasphingorhabdus litoris</name>
    <dbReference type="NCBI Taxonomy" id="394733"/>
    <lineage>
        <taxon>Bacteria</taxon>
        <taxon>Pseudomonadati</taxon>
        <taxon>Pseudomonadota</taxon>
        <taxon>Alphaproteobacteria</taxon>
        <taxon>Sphingomonadales</taxon>
        <taxon>Sphingomonadaceae</taxon>
        <taxon>Parasphingorhabdus</taxon>
    </lineage>
</organism>
<dbReference type="PROSITE" id="PS51662">
    <property type="entry name" value="BP_PHYTASE"/>
    <property type="match status" value="1"/>
</dbReference>
<dbReference type="InterPro" id="IPR003431">
    <property type="entry name" value="B-propeller_Phytase"/>
</dbReference>
<sequence>MRRYTISPLAMLASLSLVAGCSEQSVPTADVIAVPAVAETDSVGTVGDDAADDPAIWRNPDDPSQSLVIGTDKKAGIHIFDLQGRQKSFLAADAVNNIDIRTVSSDAGEVILVGASDRSDRKQPRLALYTLDSENIKLNPLANVPVGTGEAYGFCLGMLGDGDVRAFIVTKEGTIIDMSVRLSENAPSVDVNRMFQLETQPEGCVVDDRTGMLYVGEENVGIWSFDLNQEQPQPVQFAVLKAGELTADVEGLALAPEGDTGGYLLASSQGDNSFAVYDLESGKFRSRFVVEDGEIDSTSDTDGIELILGDFGPDYPGGLFVAQDGDNGEGTQNFKFLSWDAIRKALNL</sequence>
<dbReference type="Gene3D" id="2.120.10.30">
    <property type="entry name" value="TolB, C-terminal domain"/>
    <property type="match status" value="1"/>
</dbReference>
<feature type="signal peptide" evidence="1">
    <location>
        <begin position="1"/>
        <end position="19"/>
    </location>
</feature>
<dbReference type="Proteomes" id="UP001500713">
    <property type="component" value="Unassembled WGS sequence"/>
</dbReference>
<dbReference type="InterPro" id="IPR011042">
    <property type="entry name" value="6-blade_b-propeller_TolB-like"/>
</dbReference>
<comment type="caution">
    <text evidence="3">The sequence shown here is derived from an EMBL/GenBank/DDBJ whole genome shotgun (WGS) entry which is preliminary data.</text>
</comment>
<dbReference type="SUPFAM" id="SSF50956">
    <property type="entry name" value="Thermostable phytase (3-phytase)"/>
    <property type="match status" value="1"/>
</dbReference>
<feature type="domain" description="BPP" evidence="2">
    <location>
        <begin position="24"/>
        <end position="346"/>
    </location>
</feature>
<dbReference type="RefSeq" id="WP_229954864.1">
    <property type="nucleotide sequence ID" value="NZ_BAAAEM010000002.1"/>
</dbReference>
<accession>A0ABN1AHI2</accession>
<keyword evidence="4" id="KW-1185">Reference proteome</keyword>
<protein>
    <recommendedName>
        <fullName evidence="2">BPP domain-containing protein</fullName>
    </recommendedName>
</protein>
<name>A0ABN1AHI2_9SPHN</name>
<dbReference type="Pfam" id="PF02333">
    <property type="entry name" value="Phytase"/>
    <property type="match status" value="1"/>
</dbReference>
<proteinExistence type="predicted"/>
<dbReference type="PROSITE" id="PS51257">
    <property type="entry name" value="PROKAR_LIPOPROTEIN"/>
    <property type="match status" value="1"/>
</dbReference>
<evidence type="ECO:0000313" key="4">
    <source>
        <dbReference type="Proteomes" id="UP001500713"/>
    </source>
</evidence>
<evidence type="ECO:0000259" key="2">
    <source>
        <dbReference type="PROSITE" id="PS51662"/>
    </source>
</evidence>
<reference evidence="3 4" key="1">
    <citation type="journal article" date="2019" name="Int. J. Syst. Evol. Microbiol.">
        <title>The Global Catalogue of Microorganisms (GCM) 10K type strain sequencing project: providing services to taxonomists for standard genome sequencing and annotation.</title>
        <authorList>
            <consortium name="The Broad Institute Genomics Platform"/>
            <consortium name="The Broad Institute Genome Sequencing Center for Infectious Disease"/>
            <person name="Wu L."/>
            <person name="Ma J."/>
        </authorList>
    </citation>
    <scope>NUCLEOTIDE SEQUENCE [LARGE SCALE GENOMIC DNA]</scope>
    <source>
        <strain evidence="3 4">JCM 14162</strain>
    </source>
</reference>
<evidence type="ECO:0000256" key="1">
    <source>
        <dbReference type="SAM" id="SignalP"/>
    </source>
</evidence>
<dbReference type="EMBL" id="BAAAEM010000002">
    <property type="protein sequence ID" value="GAA0476618.1"/>
    <property type="molecule type" value="Genomic_DNA"/>
</dbReference>
<keyword evidence="1" id="KW-0732">Signal</keyword>
<gene>
    <name evidence="3" type="ORF">GCM10009096_18010</name>
</gene>